<dbReference type="Proteomes" id="UP000569732">
    <property type="component" value="Unassembled WGS sequence"/>
</dbReference>
<keyword evidence="1" id="KW-0472">Membrane</keyword>
<protein>
    <submittedName>
        <fullName evidence="2">Uncharacterized protein</fullName>
    </submittedName>
</protein>
<feature type="transmembrane region" description="Helical" evidence="1">
    <location>
        <begin position="86"/>
        <end position="107"/>
    </location>
</feature>
<gene>
    <name evidence="2" type="ORF">H0A36_27835</name>
</gene>
<evidence type="ECO:0000313" key="2">
    <source>
        <dbReference type="EMBL" id="NYZ69827.1"/>
    </source>
</evidence>
<comment type="caution">
    <text evidence="2">The sequence shown here is derived from an EMBL/GenBank/DDBJ whole genome shotgun (WGS) entry which is preliminary data.</text>
</comment>
<reference evidence="2 3" key="1">
    <citation type="submission" date="2020-07" db="EMBL/GenBank/DDBJ databases">
        <title>Endozoicomonas sp. nov., isolated from sediment.</title>
        <authorList>
            <person name="Gu T."/>
        </authorList>
    </citation>
    <scope>NUCLEOTIDE SEQUENCE [LARGE SCALE GENOMIC DNA]</scope>
    <source>
        <strain evidence="2 3">SM1973</strain>
    </source>
</reference>
<keyword evidence="3" id="KW-1185">Reference proteome</keyword>
<feature type="transmembrane region" description="Helical" evidence="1">
    <location>
        <begin position="6"/>
        <end position="23"/>
    </location>
</feature>
<dbReference type="RefSeq" id="WP_180571797.1">
    <property type="nucleotide sequence ID" value="NZ_JACCKB010000157.1"/>
</dbReference>
<dbReference type="EMBL" id="JACCKB010000157">
    <property type="protein sequence ID" value="NYZ69827.1"/>
    <property type="molecule type" value="Genomic_DNA"/>
</dbReference>
<feature type="transmembrane region" description="Helical" evidence="1">
    <location>
        <begin position="119"/>
        <end position="137"/>
    </location>
</feature>
<name>A0A853IKC3_9GAMM</name>
<feature type="transmembrane region" description="Helical" evidence="1">
    <location>
        <begin position="61"/>
        <end position="80"/>
    </location>
</feature>
<evidence type="ECO:0000256" key="1">
    <source>
        <dbReference type="SAM" id="Phobius"/>
    </source>
</evidence>
<organism evidence="2 3">
    <name type="scientific">Spartinivicinus marinus</name>
    <dbReference type="NCBI Taxonomy" id="2994442"/>
    <lineage>
        <taxon>Bacteria</taxon>
        <taxon>Pseudomonadati</taxon>
        <taxon>Pseudomonadota</taxon>
        <taxon>Gammaproteobacteria</taxon>
        <taxon>Oceanospirillales</taxon>
        <taxon>Zooshikellaceae</taxon>
        <taxon>Spartinivicinus</taxon>
    </lineage>
</organism>
<evidence type="ECO:0000313" key="3">
    <source>
        <dbReference type="Proteomes" id="UP000569732"/>
    </source>
</evidence>
<accession>A0A853IKC3</accession>
<feature type="transmembrane region" description="Helical" evidence="1">
    <location>
        <begin position="214"/>
        <end position="238"/>
    </location>
</feature>
<sequence>MISVASQLIALISALYLIGNPIRQRKEIDQILKLAEGGYKNINKNICNIQTQEAITTIRDFCTKAFIAVAIALLPSTYWIKSQKLLIILSSLLIGTMIIRQSIQWIISHKKEFRTFARYGILVILSPLLILWIGNYSDMPQMPVDPKFISVVAEITGYKIPITLESQTIIFSIILLLGTTLIYLFTSAISFFILATVIAFIWTAKTTANVIDKAFPINNLQGLAVIIFTIATLISIFAK</sequence>
<keyword evidence="1" id="KW-1133">Transmembrane helix</keyword>
<keyword evidence="1" id="KW-0812">Transmembrane</keyword>
<feature type="transmembrane region" description="Helical" evidence="1">
    <location>
        <begin position="169"/>
        <end position="202"/>
    </location>
</feature>
<proteinExistence type="predicted"/>
<dbReference type="AlphaFoldDB" id="A0A853IKC3"/>